<feature type="domain" description="RRM" evidence="3">
    <location>
        <begin position="38"/>
        <end position="118"/>
    </location>
</feature>
<dbReference type="InterPro" id="IPR050502">
    <property type="entry name" value="Euk_RNA-bind_prot"/>
</dbReference>
<evidence type="ECO:0000259" key="3">
    <source>
        <dbReference type="PROSITE" id="PS50102"/>
    </source>
</evidence>
<dbReference type="SMART" id="SM00360">
    <property type="entry name" value="RRM"/>
    <property type="match status" value="2"/>
</dbReference>
<feature type="domain" description="RRM" evidence="3">
    <location>
        <begin position="174"/>
        <end position="254"/>
    </location>
</feature>
<evidence type="ECO:0000256" key="1">
    <source>
        <dbReference type="ARBA" id="ARBA00022884"/>
    </source>
</evidence>
<dbReference type="Pfam" id="PF00076">
    <property type="entry name" value="RRM_1"/>
    <property type="match status" value="2"/>
</dbReference>
<dbReference type="InterPro" id="IPR012677">
    <property type="entry name" value="Nucleotide-bd_a/b_plait_sf"/>
</dbReference>
<protein>
    <recommendedName>
        <fullName evidence="3">RRM domain-containing protein</fullName>
    </recommendedName>
</protein>
<dbReference type="PROSITE" id="PS50102">
    <property type="entry name" value="RRM"/>
    <property type="match status" value="2"/>
</dbReference>
<dbReference type="GO" id="GO:0005634">
    <property type="term" value="C:nucleus"/>
    <property type="evidence" value="ECO:0007669"/>
    <property type="project" value="TreeGrafter"/>
</dbReference>
<evidence type="ECO:0000256" key="2">
    <source>
        <dbReference type="PROSITE-ProRule" id="PRU00176"/>
    </source>
</evidence>
<name>A0A7S1KW86_ALECA</name>
<reference evidence="4" key="1">
    <citation type="submission" date="2021-01" db="EMBL/GenBank/DDBJ databases">
        <authorList>
            <person name="Corre E."/>
            <person name="Pelletier E."/>
            <person name="Niang G."/>
            <person name="Scheremetjew M."/>
            <person name="Finn R."/>
            <person name="Kale V."/>
            <person name="Holt S."/>
            <person name="Cochrane G."/>
            <person name="Meng A."/>
            <person name="Brown T."/>
            <person name="Cohen L."/>
        </authorList>
    </citation>
    <scope>NUCLEOTIDE SEQUENCE</scope>
    <source>
        <strain evidence="4">OF101</strain>
    </source>
</reference>
<organism evidence="4">
    <name type="scientific">Alexandrium catenella</name>
    <name type="common">Red tide dinoflagellate</name>
    <name type="synonym">Gonyaulax catenella</name>
    <dbReference type="NCBI Taxonomy" id="2925"/>
    <lineage>
        <taxon>Eukaryota</taxon>
        <taxon>Sar</taxon>
        <taxon>Alveolata</taxon>
        <taxon>Dinophyceae</taxon>
        <taxon>Gonyaulacales</taxon>
        <taxon>Pyrocystaceae</taxon>
        <taxon>Alexandrium</taxon>
    </lineage>
</organism>
<dbReference type="PANTHER" id="PTHR48025:SF1">
    <property type="entry name" value="RRM DOMAIN-CONTAINING PROTEIN"/>
    <property type="match status" value="1"/>
</dbReference>
<evidence type="ECO:0000313" key="4">
    <source>
        <dbReference type="EMBL" id="CAD9087177.1"/>
    </source>
</evidence>
<gene>
    <name evidence="4" type="ORF">ACAT0790_LOCUS751</name>
</gene>
<sequence>MAAYGAVRFQPVRTVGPVGPYGGSPAGGAAGQLEDPACKVYVGNLSYQTKWPQLKDHFKQVGEVERASVVTEDGSDSGRSRGFGVVLFKTEEGAQAAIAGLNETQLDGRNILVDLWTRGSGKPRPAGKGAGAPLMLTNAGQGVGGMAMVAMGGGGKGCGKVVERSRQNEVRGENLVYVGNLKYEVKWKDLKEHMKQAGNVEFCNVLTEDGTEFGRSRGIGCVRYSSEAEVQQAIAMLNESDLMGRNILVDHWTSSMKQ</sequence>
<dbReference type="PANTHER" id="PTHR48025">
    <property type="entry name" value="OS02G0815200 PROTEIN"/>
    <property type="match status" value="1"/>
</dbReference>
<dbReference type="EMBL" id="HBGE01001222">
    <property type="protein sequence ID" value="CAD9087177.1"/>
    <property type="molecule type" value="Transcribed_RNA"/>
</dbReference>
<keyword evidence="1 2" id="KW-0694">RNA-binding</keyword>
<dbReference type="InterPro" id="IPR000504">
    <property type="entry name" value="RRM_dom"/>
</dbReference>
<proteinExistence type="predicted"/>
<dbReference type="Gene3D" id="3.30.70.330">
    <property type="match status" value="2"/>
</dbReference>
<dbReference type="SUPFAM" id="SSF54928">
    <property type="entry name" value="RNA-binding domain, RBD"/>
    <property type="match status" value="1"/>
</dbReference>
<dbReference type="GO" id="GO:0003729">
    <property type="term" value="F:mRNA binding"/>
    <property type="evidence" value="ECO:0007669"/>
    <property type="project" value="TreeGrafter"/>
</dbReference>
<dbReference type="InterPro" id="IPR035979">
    <property type="entry name" value="RBD_domain_sf"/>
</dbReference>
<accession>A0A7S1KW86</accession>
<dbReference type="AlphaFoldDB" id="A0A7S1KW86"/>